<dbReference type="InterPro" id="IPR050188">
    <property type="entry name" value="RluA_PseudoU_synthase"/>
</dbReference>
<comment type="caution">
    <text evidence="4">The sequence shown here is derived from an EMBL/GenBank/DDBJ whole genome shotgun (WGS) entry which is preliminary data.</text>
</comment>
<evidence type="ECO:0000256" key="1">
    <source>
        <dbReference type="ARBA" id="ARBA00010876"/>
    </source>
</evidence>
<evidence type="ECO:0000256" key="2">
    <source>
        <dbReference type="ARBA" id="ARBA00023235"/>
    </source>
</evidence>
<name>A0A3L9MHY7_9FLAO</name>
<dbReference type="OrthoDB" id="9807829at2"/>
<keyword evidence="2" id="KW-0413">Isomerase</keyword>
<evidence type="ECO:0000313" key="5">
    <source>
        <dbReference type="Proteomes" id="UP000275348"/>
    </source>
</evidence>
<proteinExistence type="inferred from homology"/>
<protein>
    <submittedName>
        <fullName evidence="4">RNA pseudouridine synthase</fullName>
    </submittedName>
</protein>
<gene>
    <name evidence="4" type="ORF">EAH69_00620</name>
</gene>
<dbReference type="InterPro" id="IPR020103">
    <property type="entry name" value="PsdUridine_synth_cat_dom_sf"/>
</dbReference>
<dbReference type="SUPFAM" id="SSF55120">
    <property type="entry name" value="Pseudouridine synthase"/>
    <property type="match status" value="1"/>
</dbReference>
<accession>A0A3L9MHY7</accession>
<dbReference type="GO" id="GO:0006396">
    <property type="term" value="P:RNA processing"/>
    <property type="evidence" value="ECO:0007669"/>
    <property type="project" value="UniProtKB-ARBA"/>
</dbReference>
<dbReference type="InterPro" id="IPR006224">
    <property type="entry name" value="PsdUridine_synth_RluA-like_CS"/>
</dbReference>
<dbReference type="GO" id="GO:0140098">
    <property type="term" value="F:catalytic activity, acting on RNA"/>
    <property type="evidence" value="ECO:0007669"/>
    <property type="project" value="UniProtKB-ARBA"/>
</dbReference>
<dbReference type="PANTHER" id="PTHR21600:SF83">
    <property type="entry name" value="PSEUDOURIDYLATE SYNTHASE RPUSD4, MITOCHONDRIAL"/>
    <property type="match status" value="1"/>
</dbReference>
<sequence length="228" mass="26012">MNNPEILFEDNHLLIINKRAGELAQGDETGDIPLIDSLKDYIKKRDNKPGNVFLGLVHRLDRPTSGVLIFAKTSKALTRMNEMFQKRNIDKIYRTIVQSKPPQNFERLEHYLRKNPKNNKTTVYNKPTGDAKKAILEYTYLGALDSFHCVEVKLFTGRSHQIRAQLSSVGCPIKGDLKYGAKRSNPDGSICLHAHRITFEHPVKKEEMTVIAPVPNDKIWQATNKFNT</sequence>
<organism evidence="4 5">
    <name type="scientific">Faecalibacter macacae</name>
    <dbReference type="NCBI Taxonomy" id="1859289"/>
    <lineage>
        <taxon>Bacteria</taxon>
        <taxon>Pseudomonadati</taxon>
        <taxon>Bacteroidota</taxon>
        <taxon>Flavobacteriia</taxon>
        <taxon>Flavobacteriales</taxon>
        <taxon>Weeksellaceae</taxon>
        <taxon>Faecalibacter</taxon>
    </lineage>
</organism>
<evidence type="ECO:0000259" key="3">
    <source>
        <dbReference type="Pfam" id="PF00849"/>
    </source>
</evidence>
<keyword evidence="5" id="KW-1185">Reference proteome</keyword>
<dbReference type="EMBL" id="RDOJ01000001">
    <property type="protein sequence ID" value="RLZ12690.1"/>
    <property type="molecule type" value="Genomic_DNA"/>
</dbReference>
<dbReference type="InterPro" id="IPR006145">
    <property type="entry name" value="PsdUridine_synth_RsuA/RluA"/>
</dbReference>
<dbReference type="PANTHER" id="PTHR21600">
    <property type="entry name" value="MITOCHONDRIAL RNA PSEUDOURIDINE SYNTHASE"/>
    <property type="match status" value="1"/>
</dbReference>
<feature type="domain" description="Pseudouridine synthase RsuA/RluA-like" evidence="3">
    <location>
        <begin position="12"/>
        <end position="168"/>
    </location>
</feature>
<dbReference type="CDD" id="cd02869">
    <property type="entry name" value="PseudoU_synth_RluA_like"/>
    <property type="match status" value="1"/>
</dbReference>
<dbReference type="Pfam" id="PF00849">
    <property type="entry name" value="PseudoU_synth_2"/>
    <property type="match status" value="1"/>
</dbReference>
<evidence type="ECO:0000313" key="4">
    <source>
        <dbReference type="EMBL" id="RLZ12690.1"/>
    </source>
</evidence>
<dbReference type="PROSITE" id="PS01129">
    <property type="entry name" value="PSI_RLU"/>
    <property type="match status" value="1"/>
</dbReference>
<dbReference type="GO" id="GO:0001522">
    <property type="term" value="P:pseudouridine synthesis"/>
    <property type="evidence" value="ECO:0007669"/>
    <property type="project" value="InterPro"/>
</dbReference>
<dbReference type="GO" id="GO:0009982">
    <property type="term" value="F:pseudouridine synthase activity"/>
    <property type="evidence" value="ECO:0007669"/>
    <property type="project" value="InterPro"/>
</dbReference>
<dbReference type="GO" id="GO:0003723">
    <property type="term" value="F:RNA binding"/>
    <property type="evidence" value="ECO:0007669"/>
    <property type="project" value="InterPro"/>
</dbReference>
<comment type="similarity">
    <text evidence="1">Belongs to the pseudouridine synthase RluA family.</text>
</comment>
<dbReference type="Gene3D" id="3.30.2350.10">
    <property type="entry name" value="Pseudouridine synthase"/>
    <property type="match status" value="1"/>
</dbReference>
<reference evidence="4 5" key="1">
    <citation type="submission" date="2018-10" db="EMBL/GenBank/DDBJ databases">
        <authorList>
            <person name="Chen X."/>
        </authorList>
    </citation>
    <scope>NUCLEOTIDE SEQUENCE [LARGE SCALE GENOMIC DNA]</scope>
    <source>
        <strain evidence="4 5">YIM 102668</strain>
    </source>
</reference>
<dbReference type="RefSeq" id="WP_121933268.1">
    <property type="nucleotide sequence ID" value="NZ_RDOJ01000001.1"/>
</dbReference>
<dbReference type="Proteomes" id="UP000275348">
    <property type="component" value="Unassembled WGS sequence"/>
</dbReference>
<dbReference type="AlphaFoldDB" id="A0A3L9MHY7"/>